<dbReference type="PROSITE" id="PS51512">
    <property type="entry name" value="DFDF"/>
    <property type="match status" value="1"/>
</dbReference>
<feature type="compositionally biased region" description="Low complexity" evidence="3">
    <location>
        <begin position="113"/>
        <end position="169"/>
    </location>
</feature>
<dbReference type="InterPro" id="IPR047575">
    <property type="entry name" value="Sm"/>
</dbReference>
<dbReference type="Pfam" id="PF12701">
    <property type="entry name" value="LSM14"/>
    <property type="match status" value="1"/>
</dbReference>
<reference evidence="8 9" key="1">
    <citation type="submission" date="2024-01" db="EMBL/GenBank/DDBJ databases">
        <title>A draft genome for the cacao thread blight pathogen Marasmiellus scandens.</title>
        <authorList>
            <person name="Baruah I.K."/>
            <person name="Leung J."/>
            <person name="Bukari Y."/>
            <person name="Amoako-Attah I."/>
            <person name="Meinhardt L.W."/>
            <person name="Bailey B.A."/>
            <person name="Cohen S.P."/>
        </authorList>
    </citation>
    <scope>NUCLEOTIDE SEQUENCE [LARGE SCALE GENOMIC DNA]</scope>
    <source>
        <strain evidence="8 9">GH-19</strain>
    </source>
</reference>
<dbReference type="PROSITE" id="PS51513">
    <property type="entry name" value="FFD"/>
    <property type="match status" value="1"/>
</dbReference>
<dbReference type="InterPro" id="IPR019050">
    <property type="entry name" value="FDF_dom"/>
</dbReference>
<organism evidence="8 9">
    <name type="scientific">Marasmiellus scandens</name>
    <dbReference type="NCBI Taxonomy" id="2682957"/>
    <lineage>
        <taxon>Eukaryota</taxon>
        <taxon>Fungi</taxon>
        <taxon>Dikarya</taxon>
        <taxon>Basidiomycota</taxon>
        <taxon>Agaricomycotina</taxon>
        <taxon>Agaricomycetes</taxon>
        <taxon>Agaricomycetidae</taxon>
        <taxon>Agaricales</taxon>
        <taxon>Marasmiineae</taxon>
        <taxon>Omphalotaceae</taxon>
        <taxon>Marasmiellus</taxon>
    </lineage>
</organism>
<sequence>MALSFIGKPISLISHSDVRYRGILAGIDPAASTIQLSRVYSMGTESRRPPAEFIPPVQEPYEYIIFRASEVKDLAVDEPAPSRSVHDDPAVLGASSAATPAPVQSYPYPPGAPAAAYAAQQAQQQQRPPSAVAQQPQVNAQAPNAATAAGARNQPPRRANAGANNNVSSAAASMETVERALGDLRVSNANGAGRAGGGGRRGPKPQPAQISVPNTDFDFQSSNARFDKKSGESGVPKKEKEKKEANGNGEEDVETNPSENGDTKGKDSMAYNPQKSFFDSLTPGPAEARGQAGGRGRRGGGMGGRNRREEEREKNVATFGEPGGVGLLGPGAYVGGWGGYGRSRGGGRGGRRGAPRGGLPSAAAVVGARS</sequence>
<evidence type="ECO:0000259" key="5">
    <source>
        <dbReference type="PROSITE" id="PS51513"/>
    </source>
</evidence>
<dbReference type="InterPro" id="IPR025768">
    <property type="entry name" value="TFG_box"/>
</dbReference>
<dbReference type="InterPro" id="IPR025609">
    <property type="entry name" value="Lsm14-like_N"/>
</dbReference>
<dbReference type="PANTHER" id="PTHR13586">
    <property type="entry name" value="SCD6 PROTEIN-RELATED"/>
    <property type="match status" value="1"/>
</dbReference>
<evidence type="ECO:0000256" key="2">
    <source>
        <dbReference type="PROSITE-ProRule" id="PRU00869"/>
    </source>
</evidence>
<feature type="compositionally biased region" description="Basic and acidic residues" evidence="3">
    <location>
        <begin position="225"/>
        <end position="245"/>
    </location>
</feature>
<dbReference type="PANTHER" id="PTHR13586:SF0">
    <property type="entry name" value="TRAILER HITCH, ISOFORM H"/>
    <property type="match status" value="1"/>
</dbReference>
<dbReference type="SMART" id="SM01271">
    <property type="entry name" value="LSM14"/>
    <property type="match status" value="1"/>
</dbReference>
<dbReference type="Gene3D" id="2.30.30.100">
    <property type="match status" value="1"/>
</dbReference>
<feature type="compositionally biased region" description="Gly residues" evidence="3">
    <location>
        <begin position="291"/>
        <end position="304"/>
    </location>
</feature>
<feature type="domain" description="TFG box profile" evidence="6">
    <location>
        <begin position="303"/>
        <end position="323"/>
    </location>
</feature>
<proteinExistence type="predicted"/>
<feature type="domain" description="Sm" evidence="7">
    <location>
        <begin position="1"/>
        <end position="80"/>
    </location>
</feature>
<dbReference type="InterPro" id="IPR010920">
    <property type="entry name" value="LSM_dom_sf"/>
</dbReference>
<dbReference type="PROSITE" id="PS52002">
    <property type="entry name" value="SM"/>
    <property type="match status" value="1"/>
</dbReference>
<dbReference type="Pfam" id="PF09532">
    <property type="entry name" value="FDF"/>
    <property type="match status" value="1"/>
</dbReference>
<feature type="compositionally biased region" description="Basic and acidic residues" evidence="3">
    <location>
        <begin position="306"/>
        <end position="315"/>
    </location>
</feature>
<dbReference type="InterPro" id="IPR025762">
    <property type="entry name" value="DFDF"/>
</dbReference>
<dbReference type="EMBL" id="JBANRG010000033">
    <property type="protein sequence ID" value="KAK7450645.1"/>
    <property type="molecule type" value="Genomic_DNA"/>
</dbReference>
<feature type="region of interest" description="Disordered" evidence="3">
    <location>
        <begin position="184"/>
        <end position="328"/>
    </location>
</feature>
<evidence type="ECO:0000313" key="9">
    <source>
        <dbReference type="Proteomes" id="UP001498398"/>
    </source>
</evidence>
<gene>
    <name evidence="8" type="ORF">VKT23_012956</name>
</gene>
<evidence type="ECO:0000256" key="1">
    <source>
        <dbReference type="PROSITE-ProRule" id="PRU00846"/>
    </source>
</evidence>
<comment type="caution">
    <text evidence="8">The sequence shown here is derived from an EMBL/GenBank/DDBJ whole genome shotgun (WGS) entry which is preliminary data.</text>
</comment>
<evidence type="ECO:0000313" key="8">
    <source>
        <dbReference type="EMBL" id="KAK7450645.1"/>
    </source>
</evidence>
<accession>A0ABR1J5H2</accession>
<keyword evidence="9" id="KW-1185">Reference proteome</keyword>
<dbReference type="CDD" id="cd01736">
    <property type="entry name" value="LSm14_N"/>
    <property type="match status" value="1"/>
</dbReference>
<feature type="region of interest" description="Disordered" evidence="3">
    <location>
        <begin position="343"/>
        <end position="370"/>
    </location>
</feature>
<name>A0ABR1J5H2_9AGAR</name>
<feature type="short sequence motif" description="TFG box" evidence="2">
    <location>
        <begin position="303"/>
        <end position="323"/>
    </location>
</feature>
<dbReference type="SUPFAM" id="SSF50182">
    <property type="entry name" value="Sm-like ribonucleoproteins"/>
    <property type="match status" value="1"/>
</dbReference>
<evidence type="ECO:0000259" key="4">
    <source>
        <dbReference type="PROSITE" id="PS51512"/>
    </source>
</evidence>
<evidence type="ECO:0000259" key="6">
    <source>
        <dbReference type="PROSITE" id="PS51536"/>
    </source>
</evidence>
<dbReference type="Proteomes" id="UP001498398">
    <property type="component" value="Unassembled WGS sequence"/>
</dbReference>
<dbReference type="PROSITE" id="PS51536">
    <property type="entry name" value="TFG"/>
    <property type="match status" value="1"/>
</dbReference>
<feature type="short sequence motif" description="FFD box" evidence="1">
    <location>
        <begin position="269"/>
        <end position="285"/>
    </location>
</feature>
<protein>
    <submittedName>
        <fullName evidence="8">Uncharacterized protein</fullName>
    </submittedName>
</protein>
<evidence type="ECO:0000259" key="7">
    <source>
        <dbReference type="PROSITE" id="PS52002"/>
    </source>
</evidence>
<dbReference type="InterPro" id="IPR025761">
    <property type="entry name" value="FFD_box"/>
</dbReference>
<feature type="region of interest" description="Disordered" evidence="3">
    <location>
        <begin position="112"/>
        <end position="169"/>
    </location>
</feature>
<dbReference type="SMART" id="SM01199">
    <property type="entry name" value="FDF"/>
    <property type="match status" value="1"/>
</dbReference>
<evidence type="ECO:0000256" key="3">
    <source>
        <dbReference type="SAM" id="MobiDB-lite"/>
    </source>
</evidence>
<feature type="domain" description="DFDF" evidence="4">
    <location>
        <begin position="205"/>
        <end position="241"/>
    </location>
</feature>
<feature type="domain" description="FFD box profile" evidence="5">
    <location>
        <begin position="269"/>
        <end position="285"/>
    </location>
</feature>
<feature type="compositionally biased region" description="Polar residues" evidence="3">
    <location>
        <begin position="208"/>
        <end position="224"/>
    </location>
</feature>